<organism evidence="2 3">
    <name type="scientific">Mesosutterella multiformis</name>
    <dbReference type="NCBI Taxonomy" id="2259133"/>
    <lineage>
        <taxon>Bacteria</taxon>
        <taxon>Pseudomonadati</taxon>
        <taxon>Pseudomonadota</taxon>
        <taxon>Betaproteobacteria</taxon>
        <taxon>Burkholderiales</taxon>
        <taxon>Sutterellaceae</taxon>
        <taxon>Mesosutterella</taxon>
    </lineage>
</organism>
<dbReference type="AlphaFoldDB" id="A0A388SEX3"/>
<feature type="compositionally biased region" description="Basic and acidic residues" evidence="1">
    <location>
        <begin position="79"/>
        <end position="97"/>
    </location>
</feature>
<feature type="compositionally biased region" description="Polar residues" evidence="1">
    <location>
        <begin position="102"/>
        <end position="125"/>
    </location>
</feature>
<keyword evidence="3" id="KW-1185">Reference proteome</keyword>
<dbReference type="EMBL" id="BGZJ01000002">
    <property type="protein sequence ID" value="GBO94942.1"/>
    <property type="molecule type" value="Genomic_DNA"/>
</dbReference>
<comment type="caution">
    <text evidence="2">The sequence shown here is derived from an EMBL/GenBank/DDBJ whole genome shotgun (WGS) entry which is preliminary data.</text>
</comment>
<reference evidence="2 3" key="1">
    <citation type="journal article" date="2018" name="Int. J. Syst. Evol. Microbiol.">
        <title>Mesosutterella multiformis gen. nov., sp. nov., a member of the family Sutterellaceae and Sutterella megalosphaeroides sp. nov., isolated from human faeces.</title>
        <authorList>
            <person name="Sakamoto M."/>
            <person name="Ikeyama N."/>
            <person name="Kunihiro T."/>
            <person name="Iino T."/>
            <person name="Yuki M."/>
            <person name="Ohkuma M."/>
        </authorList>
    </citation>
    <scope>NUCLEOTIDE SEQUENCE [LARGE SCALE GENOMIC DNA]</scope>
    <source>
        <strain evidence="2 3">4NBBH2</strain>
    </source>
</reference>
<evidence type="ECO:0000256" key="1">
    <source>
        <dbReference type="SAM" id="MobiDB-lite"/>
    </source>
</evidence>
<accession>A0A388SEX3</accession>
<evidence type="ECO:0000313" key="3">
    <source>
        <dbReference type="Proteomes" id="UP000266091"/>
    </source>
</evidence>
<gene>
    <name evidence="2" type="ORF">MESMUL_22960</name>
</gene>
<feature type="region of interest" description="Disordered" evidence="1">
    <location>
        <begin position="74"/>
        <end position="125"/>
    </location>
</feature>
<protein>
    <submittedName>
        <fullName evidence="2">Uncharacterized protein</fullName>
    </submittedName>
</protein>
<evidence type="ECO:0000313" key="2">
    <source>
        <dbReference type="EMBL" id="GBO94942.1"/>
    </source>
</evidence>
<sequence>MKDLCSSYTEKKKKRDVLDIAALTSLKISRALADGKSKTASYFAALGDGFFCGTPERTLGDRIDNNATLRGKSGVRETLGMREDRRAARAAERRQREPAFSAVSTASPVAADTASSTSTPQLAAF</sequence>
<proteinExistence type="predicted"/>
<dbReference type="Proteomes" id="UP000266091">
    <property type="component" value="Unassembled WGS sequence"/>
</dbReference>
<name>A0A388SEX3_9BURK</name>